<protein>
    <submittedName>
        <fullName evidence="2">Uncharacterized protein</fullName>
    </submittedName>
</protein>
<keyword evidence="1" id="KW-0472">Membrane</keyword>
<reference evidence="2 3" key="1">
    <citation type="submission" date="2023-04" db="EMBL/GenBank/DDBJ databases">
        <title>Draft genome sequence of acteroides sedimenti strain YN3PY1.</title>
        <authorList>
            <person name="Yoshida N."/>
        </authorList>
    </citation>
    <scope>NUCLEOTIDE SEQUENCE [LARGE SCALE GENOMIC DNA]</scope>
    <source>
        <strain evidence="2 3">YN3PY1</strain>
    </source>
</reference>
<evidence type="ECO:0000313" key="2">
    <source>
        <dbReference type="EMBL" id="BEG98052.1"/>
    </source>
</evidence>
<feature type="transmembrane region" description="Helical" evidence="1">
    <location>
        <begin position="160"/>
        <end position="181"/>
    </location>
</feature>
<sequence length="241" mass="27369">MDTESREPNGAMNPDVQAWLEKNSAKDSKWKKIVISVVCLLALLTAWAGYLIINGSLSYFENPLSFNILDDIAILCIMWFIGVFIALAHKLGILGLGIKLKKEVIEPLSEPEVIPVTEEKKGVMRKYILPGLTMFVLIPVISAVILYYIIYFIVFLFLGVLPYLVGIAMAAGLVYSLFRLIRLLKVKKRGRSILAFSTLMILCYVLVIFMMYEFNPRTMKNQPVEEQKLEVPIQRDTIPTF</sequence>
<organism evidence="2 3">
    <name type="scientific">Bacteroides sedimenti</name>
    <dbReference type="NCBI Taxonomy" id="2136147"/>
    <lineage>
        <taxon>Bacteria</taxon>
        <taxon>Pseudomonadati</taxon>
        <taxon>Bacteroidota</taxon>
        <taxon>Bacteroidia</taxon>
        <taxon>Bacteroidales</taxon>
        <taxon>Bacteroidaceae</taxon>
        <taxon>Bacteroides</taxon>
    </lineage>
</organism>
<keyword evidence="1" id="KW-1133">Transmembrane helix</keyword>
<feature type="transmembrane region" description="Helical" evidence="1">
    <location>
        <begin position="33"/>
        <end position="52"/>
    </location>
</feature>
<keyword evidence="1" id="KW-0812">Transmembrane</keyword>
<evidence type="ECO:0000256" key="1">
    <source>
        <dbReference type="SAM" id="Phobius"/>
    </source>
</evidence>
<dbReference type="EMBL" id="AP028055">
    <property type="protein sequence ID" value="BEG98052.1"/>
    <property type="molecule type" value="Genomic_DNA"/>
</dbReference>
<accession>A0ABM8I7G0</accession>
<feature type="transmembrane region" description="Helical" evidence="1">
    <location>
        <begin position="193"/>
        <end position="212"/>
    </location>
</feature>
<feature type="transmembrane region" description="Helical" evidence="1">
    <location>
        <begin position="127"/>
        <end position="154"/>
    </location>
</feature>
<evidence type="ECO:0000313" key="3">
    <source>
        <dbReference type="Proteomes" id="UP001496674"/>
    </source>
</evidence>
<keyword evidence="3" id="KW-1185">Reference proteome</keyword>
<proteinExistence type="predicted"/>
<dbReference type="RefSeq" id="WP_353332666.1">
    <property type="nucleotide sequence ID" value="NZ_AP028055.1"/>
</dbReference>
<name>A0ABM8I7G0_9BACE</name>
<feature type="transmembrane region" description="Helical" evidence="1">
    <location>
        <begin position="72"/>
        <end position="93"/>
    </location>
</feature>
<gene>
    <name evidence="2" type="ORF">BSYN_03170</name>
</gene>
<dbReference type="Proteomes" id="UP001496674">
    <property type="component" value="Chromosome"/>
</dbReference>